<dbReference type="AlphaFoldDB" id="A0A6S6R089"/>
<proteinExistence type="predicted"/>
<dbReference type="Gene3D" id="2.60.40.1080">
    <property type="match status" value="1"/>
</dbReference>
<sequence length="299" mass="33044">MKWSKKVILPLSLLLILSFVTPVPYTHNYVAAATVRISKTKITMGVGETTTLNVSGTKKAVRWATGNKKVATVSSKGLVTAKSAGIVTITATVNGEKYTCKVTVKSVLTSEQATENIQYVTQETNDGLIVILQNDNTLDVATEVKVVYYGKNGDIVSTDNYHIKTMKSGGLAVVDFNYPRNKNNKKIKYDRFEIIPTVTMDSVPQLKSYVNEVSVSSTIGTDGIIAKVTNNSNVTLNEIDLIILYYSNNILVGYKKQNVNNLKSKKSKKVEFAIPLDNNNYDILYDNYNIIINEAYTLD</sequence>
<gene>
    <name evidence="1" type="ORF">acsn021_22880</name>
</gene>
<evidence type="ECO:0000313" key="1">
    <source>
        <dbReference type="EMBL" id="BCJ94719.1"/>
    </source>
</evidence>
<protein>
    <submittedName>
        <fullName evidence="1">Uncharacterized protein</fullName>
    </submittedName>
</protein>
<dbReference type="InterPro" id="IPR008964">
    <property type="entry name" value="Invasin/intimin_cell_adhesion"/>
</dbReference>
<dbReference type="SUPFAM" id="SSF49373">
    <property type="entry name" value="Invasin/intimin cell-adhesion fragments"/>
    <property type="match status" value="1"/>
</dbReference>
<name>A0A6S6R089_9FIRM</name>
<dbReference type="KEGG" id="acel:acsn021_22880"/>
<dbReference type="InterPro" id="IPR003343">
    <property type="entry name" value="Big_2"/>
</dbReference>
<dbReference type="Pfam" id="PF02368">
    <property type="entry name" value="Big_2"/>
    <property type="match status" value="1"/>
</dbReference>
<reference evidence="1 2" key="1">
    <citation type="journal article" date="2016" name="Int. J. Syst. Evol. Microbiol.">
        <title>Descriptions of Anaerotaenia torta gen. nov., sp. nov. and Anaerocolumna cellulosilytica gen. nov., sp. nov. isolated from a methanogenic reactor of cattle waste.</title>
        <authorList>
            <person name="Uek A."/>
            <person name="Ohtaki Y."/>
            <person name="Kaku N."/>
            <person name="Ueki K."/>
        </authorList>
    </citation>
    <scope>NUCLEOTIDE SEQUENCE [LARGE SCALE GENOMIC DNA]</scope>
    <source>
        <strain evidence="1 2">SN021</strain>
    </source>
</reference>
<accession>A0A6S6R089</accession>
<keyword evidence="2" id="KW-1185">Reference proteome</keyword>
<dbReference type="RefSeq" id="WP_184089344.1">
    <property type="nucleotide sequence ID" value="NZ_AP023367.1"/>
</dbReference>
<evidence type="ECO:0000313" key="2">
    <source>
        <dbReference type="Proteomes" id="UP000515561"/>
    </source>
</evidence>
<organism evidence="1 2">
    <name type="scientific">Anaerocolumna cellulosilytica</name>
    <dbReference type="NCBI Taxonomy" id="433286"/>
    <lineage>
        <taxon>Bacteria</taxon>
        <taxon>Bacillati</taxon>
        <taxon>Bacillota</taxon>
        <taxon>Clostridia</taxon>
        <taxon>Lachnospirales</taxon>
        <taxon>Lachnospiraceae</taxon>
        <taxon>Anaerocolumna</taxon>
    </lineage>
</organism>
<dbReference type="SMART" id="SM00635">
    <property type="entry name" value="BID_2"/>
    <property type="match status" value="1"/>
</dbReference>
<dbReference type="Proteomes" id="UP000515561">
    <property type="component" value="Chromosome"/>
</dbReference>
<dbReference type="EMBL" id="AP023367">
    <property type="protein sequence ID" value="BCJ94719.1"/>
    <property type="molecule type" value="Genomic_DNA"/>
</dbReference>